<feature type="compositionally biased region" description="Pro residues" evidence="1">
    <location>
        <begin position="362"/>
        <end position="376"/>
    </location>
</feature>
<gene>
    <name evidence="2" type="ORF">JAAARDRAFT_54731</name>
</gene>
<dbReference type="InParanoid" id="A0A067QCW7"/>
<dbReference type="STRING" id="933084.A0A067QCW7"/>
<dbReference type="FunCoup" id="A0A067QCW7">
    <property type="interactions" value="2"/>
</dbReference>
<dbReference type="GO" id="GO:0008080">
    <property type="term" value="F:N-acetyltransferase activity"/>
    <property type="evidence" value="ECO:0007669"/>
    <property type="project" value="TreeGrafter"/>
</dbReference>
<dbReference type="InterPro" id="IPR023213">
    <property type="entry name" value="CAT-like_dom_sf"/>
</dbReference>
<protein>
    <recommendedName>
        <fullName evidence="4">Alcohol acetyltransferase</fullName>
    </recommendedName>
</protein>
<dbReference type="Pfam" id="PF07247">
    <property type="entry name" value="AATase"/>
    <property type="match status" value="1"/>
</dbReference>
<dbReference type="EMBL" id="KL197712">
    <property type="protein sequence ID" value="KDQ61357.1"/>
    <property type="molecule type" value="Genomic_DNA"/>
</dbReference>
<dbReference type="Gene3D" id="3.30.559.10">
    <property type="entry name" value="Chloramphenicol acetyltransferase-like domain"/>
    <property type="match status" value="1"/>
</dbReference>
<proteinExistence type="predicted"/>
<dbReference type="SUPFAM" id="SSF52777">
    <property type="entry name" value="CoA-dependent acyltransferases"/>
    <property type="match status" value="1"/>
</dbReference>
<dbReference type="InterPro" id="IPR010828">
    <property type="entry name" value="Atf2/Sli1-like"/>
</dbReference>
<evidence type="ECO:0008006" key="4">
    <source>
        <dbReference type="Google" id="ProtNLM"/>
    </source>
</evidence>
<dbReference type="PANTHER" id="PTHR28037:SF1">
    <property type="entry name" value="ALCOHOL O-ACETYLTRANSFERASE 1-RELATED"/>
    <property type="match status" value="1"/>
</dbReference>
<keyword evidence="3" id="KW-1185">Reference proteome</keyword>
<evidence type="ECO:0000313" key="2">
    <source>
        <dbReference type="EMBL" id="KDQ61357.1"/>
    </source>
</evidence>
<evidence type="ECO:0000256" key="1">
    <source>
        <dbReference type="SAM" id="MobiDB-lite"/>
    </source>
</evidence>
<evidence type="ECO:0000313" key="3">
    <source>
        <dbReference type="Proteomes" id="UP000027265"/>
    </source>
</evidence>
<feature type="region of interest" description="Disordered" evidence="1">
    <location>
        <begin position="351"/>
        <end position="377"/>
    </location>
</feature>
<dbReference type="OrthoDB" id="2150604at2759"/>
<accession>A0A067QCW7</accession>
<sequence>MAPRIHGEIRPADLLERYHVTRHHVGFDSCVVLAAQYHSPSPGTLTPSILFPALAHLIHTHAALGVHLTGDQTHNPIFSRLPSIDLSLIVHFIEDEPEPQTLRRIAEDQLAKGFDTSSTVLPLWRLVVLKRCGTVVFAYHHGIGDGMSGVAFHRCLLEALNANHISDSDDTTIIHVPTNITLIPPVESLTPTSPSLKTVLGTLFSLYAPKSWTRGASSWTGNPVAFNGTLKVNVRFLEFSVSEIKRFKKMCRDHGATITSAFHELAVSVLAELVMGRQGSESARPRKGEEERRSKGYKWISTAIPISLRSFTRTSPDAMCVEVSTFHTYTPFRSSLPFRLSSPIPDFQIHEAPESLSNDNPTPKPPSQISPSPPSSNPSFATFWASATSLTSSIRSTRSKCREQVGLLKFLFGDFEGFFKGKMGKKREVGFVISNLGSFFPPSRLESPTRSFSPGDTQPGPSWEIRSIHFAQCDTIAGSAMKLNVVGDGEGGVCVGVTWGEGAIDDGLGEFVSGFREGFMRVLEEEGNN</sequence>
<dbReference type="Proteomes" id="UP000027265">
    <property type="component" value="Unassembled WGS sequence"/>
</dbReference>
<dbReference type="InterPro" id="IPR052058">
    <property type="entry name" value="Alcohol_O-acetyltransferase"/>
</dbReference>
<name>A0A067QCW7_9AGAM</name>
<reference evidence="3" key="1">
    <citation type="journal article" date="2014" name="Proc. Natl. Acad. Sci. U.S.A.">
        <title>Extensive sampling of basidiomycete genomes demonstrates inadequacy of the white-rot/brown-rot paradigm for wood decay fungi.</title>
        <authorList>
            <person name="Riley R."/>
            <person name="Salamov A.A."/>
            <person name="Brown D.W."/>
            <person name="Nagy L.G."/>
            <person name="Floudas D."/>
            <person name="Held B.W."/>
            <person name="Levasseur A."/>
            <person name="Lombard V."/>
            <person name="Morin E."/>
            <person name="Otillar R."/>
            <person name="Lindquist E.A."/>
            <person name="Sun H."/>
            <person name="LaButti K.M."/>
            <person name="Schmutz J."/>
            <person name="Jabbour D."/>
            <person name="Luo H."/>
            <person name="Baker S.E."/>
            <person name="Pisabarro A.G."/>
            <person name="Walton J.D."/>
            <person name="Blanchette R.A."/>
            <person name="Henrissat B."/>
            <person name="Martin F."/>
            <person name="Cullen D."/>
            <person name="Hibbett D.S."/>
            <person name="Grigoriev I.V."/>
        </authorList>
    </citation>
    <scope>NUCLEOTIDE SEQUENCE [LARGE SCALE GENOMIC DNA]</scope>
    <source>
        <strain evidence="3">MUCL 33604</strain>
    </source>
</reference>
<dbReference type="AlphaFoldDB" id="A0A067QCW7"/>
<dbReference type="HOGENOM" id="CLU_024469_1_1_1"/>
<dbReference type="PANTHER" id="PTHR28037">
    <property type="entry name" value="ALCOHOL O-ACETYLTRANSFERASE 1-RELATED"/>
    <property type="match status" value="1"/>
</dbReference>
<organism evidence="2 3">
    <name type="scientific">Jaapia argillacea MUCL 33604</name>
    <dbReference type="NCBI Taxonomy" id="933084"/>
    <lineage>
        <taxon>Eukaryota</taxon>
        <taxon>Fungi</taxon>
        <taxon>Dikarya</taxon>
        <taxon>Basidiomycota</taxon>
        <taxon>Agaricomycotina</taxon>
        <taxon>Agaricomycetes</taxon>
        <taxon>Agaricomycetidae</taxon>
        <taxon>Jaapiales</taxon>
        <taxon>Jaapiaceae</taxon>
        <taxon>Jaapia</taxon>
    </lineage>
</organism>